<dbReference type="Proteomes" id="UP000217676">
    <property type="component" value="Chromosome"/>
</dbReference>
<organism evidence="7 8">
    <name type="scientific">Streptomyces laurentii</name>
    <dbReference type="NCBI Taxonomy" id="39478"/>
    <lineage>
        <taxon>Bacteria</taxon>
        <taxon>Bacillati</taxon>
        <taxon>Actinomycetota</taxon>
        <taxon>Actinomycetes</taxon>
        <taxon>Kitasatosporales</taxon>
        <taxon>Streptomycetaceae</taxon>
        <taxon>Streptomyces</taxon>
    </lineage>
</organism>
<evidence type="ECO:0000313" key="7">
    <source>
        <dbReference type="EMBL" id="BAU83994.1"/>
    </source>
</evidence>
<gene>
    <name evidence="7" type="ORF">SLA_3080</name>
</gene>
<dbReference type="InterPro" id="IPR050482">
    <property type="entry name" value="Sensor_HK_TwoCompSys"/>
</dbReference>
<evidence type="ECO:0000256" key="1">
    <source>
        <dbReference type="ARBA" id="ARBA00022679"/>
    </source>
</evidence>
<reference evidence="7 8" key="1">
    <citation type="journal article" date="2016" name="Genome Announc.">
        <title>Complete Genome Sequence of Thiostrepton-Producing Streptomyces laurentii ATCC 31255.</title>
        <authorList>
            <person name="Doi K."/>
            <person name="Fujino Y."/>
            <person name="Nagayoshi Y."/>
            <person name="Ohshima T."/>
            <person name="Ogata S."/>
        </authorList>
    </citation>
    <scope>NUCLEOTIDE SEQUENCE [LARGE SCALE GENOMIC DNA]</scope>
    <source>
        <strain evidence="7 8">ATCC 31255</strain>
    </source>
</reference>
<evidence type="ECO:0000256" key="3">
    <source>
        <dbReference type="ARBA" id="ARBA00023012"/>
    </source>
</evidence>
<name>A0A160P004_STRLU</name>
<dbReference type="KEGG" id="slau:SLA_3080"/>
<evidence type="ECO:0000256" key="4">
    <source>
        <dbReference type="SAM" id="MobiDB-lite"/>
    </source>
</evidence>
<feature type="region of interest" description="Disordered" evidence="4">
    <location>
        <begin position="408"/>
        <end position="428"/>
    </location>
</feature>
<feature type="transmembrane region" description="Helical" evidence="5">
    <location>
        <begin position="172"/>
        <end position="190"/>
    </location>
</feature>
<dbReference type="InterPro" id="IPR036890">
    <property type="entry name" value="HATPase_C_sf"/>
</dbReference>
<dbReference type="InterPro" id="IPR011712">
    <property type="entry name" value="Sig_transdc_His_kin_sub3_dim/P"/>
</dbReference>
<evidence type="ECO:0000259" key="6">
    <source>
        <dbReference type="Pfam" id="PF07730"/>
    </source>
</evidence>
<dbReference type="GO" id="GO:0046983">
    <property type="term" value="F:protein dimerization activity"/>
    <property type="evidence" value="ECO:0007669"/>
    <property type="project" value="InterPro"/>
</dbReference>
<dbReference type="PANTHER" id="PTHR24421:SF63">
    <property type="entry name" value="SENSOR HISTIDINE KINASE DESK"/>
    <property type="match status" value="1"/>
</dbReference>
<feature type="domain" description="Signal transduction histidine kinase subgroup 3 dimerisation and phosphoacceptor" evidence="6">
    <location>
        <begin position="215"/>
        <end position="280"/>
    </location>
</feature>
<keyword evidence="5" id="KW-0472">Membrane</keyword>
<proteinExistence type="predicted"/>
<keyword evidence="8" id="KW-1185">Reference proteome</keyword>
<sequence>MQEPSGPAFLTEAATPDAPAEDDVPPGKGTSGIARSPRSQPPAPLLARTVILVALSCYAAMTILNVVRVEQPARQLAVCVGLVIAVFGVQVAVSSGGSRRWSTGTKAAVLLLQAALTLAPLLLFSTNWGSMLGPFAASLLLILPARYGWPGYGLLVVFIAVYNLLAGATADLVVYFTISTILTGLVIYGLTRLTDLVHQVHAAREELARMAVTQERLRFARDLHDLLGYSLSAVTLKGELVQRLIDTRPDKAREQTADLLQVARQALADVRLVSRGYRDMSLSEEAESAESVLAAADVRAEVDVTCGRLHPVVDTVLATALREGVTNILRHSRVRFCSITAESDGETARLLLTNDRPHEQRDVLSVRTGGSGLDNLRTRFAAIGGGVRAGLGVDGRYRLEVWAPVRPHSNDGESRGFDSAGSERTAVA</sequence>
<keyword evidence="1" id="KW-0808">Transferase</keyword>
<dbReference type="Pfam" id="PF07730">
    <property type="entry name" value="HisKA_3"/>
    <property type="match status" value="1"/>
</dbReference>
<dbReference type="EMBL" id="AP017424">
    <property type="protein sequence ID" value="BAU83994.1"/>
    <property type="molecule type" value="Genomic_DNA"/>
</dbReference>
<dbReference type="Gene3D" id="3.30.565.10">
    <property type="entry name" value="Histidine kinase-like ATPase, C-terminal domain"/>
    <property type="match status" value="1"/>
</dbReference>
<evidence type="ECO:0000256" key="5">
    <source>
        <dbReference type="SAM" id="Phobius"/>
    </source>
</evidence>
<feature type="transmembrane region" description="Helical" evidence="5">
    <location>
        <begin position="107"/>
        <end position="127"/>
    </location>
</feature>
<protein>
    <submittedName>
        <fullName evidence="7">Two-component system histidine kinase</fullName>
    </submittedName>
</protein>
<dbReference type="AlphaFoldDB" id="A0A160P004"/>
<dbReference type="Gene3D" id="1.20.5.1930">
    <property type="match status" value="1"/>
</dbReference>
<accession>A0A160P004</accession>
<keyword evidence="5" id="KW-0812">Transmembrane</keyword>
<dbReference type="PANTHER" id="PTHR24421">
    <property type="entry name" value="NITRATE/NITRITE SENSOR PROTEIN NARX-RELATED"/>
    <property type="match status" value="1"/>
</dbReference>
<keyword evidence="5" id="KW-1133">Transmembrane helix</keyword>
<feature type="transmembrane region" description="Helical" evidence="5">
    <location>
        <begin position="45"/>
        <end position="67"/>
    </location>
</feature>
<feature type="region of interest" description="Disordered" evidence="4">
    <location>
        <begin position="1"/>
        <end position="41"/>
    </location>
</feature>
<feature type="transmembrane region" description="Helical" evidence="5">
    <location>
        <begin position="147"/>
        <end position="165"/>
    </location>
</feature>
<dbReference type="GO" id="GO:0016020">
    <property type="term" value="C:membrane"/>
    <property type="evidence" value="ECO:0007669"/>
    <property type="project" value="InterPro"/>
</dbReference>
<evidence type="ECO:0000256" key="2">
    <source>
        <dbReference type="ARBA" id="ARBA00022777"/>
    </source>
</evidence>
<keyword evidence="2 7" id="KW-0418">Kinase</keyword>
<evidence type="ECO:0000313" key="8">
    <source>
        <dbReference type="Proteomes" id="UP000217676"/>
    </source>
</evidence>
<dbReference type="GO" id="GO:0000155">
    <property type="term" value="F:phosphorelay sensor kinase activity"/>
    <property type="evidence" value="ECO:0007669"/>
    <property type="project" value="InterPro"/>
</dbReference>
<keyword evidence="3" id="KW-0902">Two-component regulatory system</keyword>